<proteinExistence type="predicted"/>
<dbReference type="GO" id="GO:0005975">
    <property type="term" value="P:carbohydrate metabolic process"/>
    <property type="evidence" value="ECO:0007669"/>
    <property type="project" value="InterPro"/>
</dbReference>
<dbReference type="SUPFAM" id="SSF48208">
    <property type="entry name" value="Six-hairpin glycosidases"/>
    <property type="match status" value="1"/>
</dbReference>
<dbReference type="Pfam" id="PF03663">
    <property type="entry name" value="Glyco_hydro_76"/>
    <property type="match status" value="1"/>
</dbReference>
<dbReference type="PANTHER" id="PTHR47791:SF3">
    <property type="entry name" value="MEIOTICALLY UP-REGULATED GENE 191 PROTEIN"/>
    <property type="match status" value="1"/>
</dbReference>
<dbReference type="InterPro" id="IPR008928">
    <property type="entry name" value="6-hairpin_glycosidase_sf"/>
</dbReference>
<protein>
    <submittedName>
        <fullName evidence="2">Glycoside hydrolase family 76 protein</fullName>
    </submittedName>
</protein>
<dbReference type="WBParaSite" id="ACRNAN_scaffold10594.g23994.t1">
    <property type="protein sequence ID" value="ACRNAN_scaffold10594.g23994.t1"/>
    <property type="gene ID" value="ACRNAN_scaffold10594.g23994"/>
</dbReference>
<dbReference type="Proteomes" id="UP000887540">
    <property type="component" value="Unplaced"/>
</dbReference>
<evidence type="ECO:0000313" key="2">
    <source>
        <dbReference type="WBParaSite" id="ACRNAN_scaffold10594.g23994.t1"/>
    </source>
</evidence>
<sequence length="347" mass="39153">MHPLQLISNALLAIQSFNNAFFYQYAPDKAMYYLDTNHTVKMDFWKWAEALETLEDTYEVTQDSDLKSKISLLLNGFTDKYGSDWSWNNYNDDVMWASIASIRAFMITGNSSYFDLSKRGFDMAYARGWSLDLGGGLWWSTQNGSKNACVNGPAAIAAMHLYKVTNDTNYLYKAKFIIDWQRSKIYNFTTGEVFDHINKDGKVEGGALTYNQGTFIGACGLLHPYFPANNYSAIASKAMAYTKNIESNSHGLMPDESFCTDCEGFKQVLARWATKFLKAYPEYQSAYGPWLLYNAQQAWSVRNPTTGLIWEKWGKPTPNGYLNGHECANGPAMVSGVLLFTNGTNLM</sequence>
<dbReference type="Gene3D" id="1.50.10.20">
    <property type="match status" value="1"/>
</dbReference>
<reference evidence="2" key="1">
    <citation type="submission" date="2022-11" db="UniProtKB">
        <authorList>
            <consortium name="WormBaseParasite"/>
        </authorList>
    </citation>
    <scope>IDENTIFICATION</scope>
</reference>
<dbReference type="AlphaFoldDB" id="A0A914CGH1"/>
<dbReference type="PANTHER" id="PTHR47791">
    <property type="entry name" value="MEIOTICALLY UP-REGULATED GENE 191 PROTEIN"/>
    <property type="match status" value="1"/>
</dbReference>
<evidence type="ECO:0000313" key="1">
    <source>
        <dbReference type="Proteomes" id="UP000887540"/>
    </source>
</evidence>
<organism evidence="1 2">
    <name type="scientific">Acrobeloides nanus</name>
    <dbReference type="NCBI Taxonomy" id="290746"/>
    <lineage>
        <taxon>Eukaryota</taxon>
        <taxon>Metazoa</taxon>
        <taxon>Ecdysozoa</taxon>
        <taxon>Nematoda</taxon>
        <taxon>Chromadorea</taxon>
        <taxon>Rhabditida</taxon>
        <taxon>Tylenchina</taxon>
        <taxon>Cephalobomorpha</taxon>
        <taxon>Cephaloboidea</taxon>
        <taxon>Cephalobidae</taxon>
        <taxon>Acrobeloides</taxon>
    </lineage>
</organism>
<accession>A0A914CGH1</accession>
<dbReference type="InterPro" id="IPR053169">
    <property type="entry name" value="MUG_Protein"/>
</dbReference>
<keyword evidence="1" id="KW-1185">Reference proteome</keyword>
<name>A0A914CGH1_9BILA</name>
<dbReference type="InterPro" id="IPR005198">
    <property type="entry name" value="Glyco_hydro_76"/>
</dbReference>